<dbReference type="GeneID" id="29345000"/>
<feature type="compositionally biased region" description="Low complexity" evidence="1">
    <location>
        <begin position="69"/>
        <end position="81"/>
    </location>
</feature>
<feature type="compositionally biased region" description="Low complexity" evidence="1">
    <location>
        <begin position="135"/>
        <end position="144"/>
    </location>
</feature>
<dbReference type="OrthoDB" id="547at10239"/>
<reference evidence="2 3" key="1">
    <citation type="journal article" date="2016" name="Infect. Genet. Evol.">
        <title>Genetic characterization of a densovirus isolated from great tit (Parus major) in China.</title>
        <authorList>
            <person name="Yang W.T."/>
            <person name="Shi S.H."/>
            <person name="Jiang Y.L."/>
            <person name="Zhao L."/>
            <person name="Chen H.L."/>
            <person name="Huang K.Y."/>
            <person name="Yang G.L."/>
            <person name="Wang C.F."/>
        </authorList>
    </citation>
    <scope>NUCLEOTIDE SEQUENCE [LARGE SCALE GENOMIC DNA]</scope>
    <source>
        <strain evidence="2">PmDNV-JL</strain>
    </source>
</reference>
<accession>A0A1D8QLV2</accession>
<dbReference type="KEGG" id="vg:29345000"/>
<dbReference type="RefSeq" id="YP_009310055.1">
    <property type="nucleotide sequence ID" value="NC_031450.1"/>
</dbReference>
<organism evidence="2 3">
    <name type="scientific">Parus major densovirus</name>
    <dbReference type="NCBI Taxonomy" id="1907771"/>
    <lineage>
        <taxon>Viruses</taxon>
        <taxon>Monodnaviria</taxon>
        <taxon>Shotokuvirae</taxon>
        <taxon>Cossaviricota</taxon>
        <taxon>Quintoviricetes</taxon>
        <taxon>Piccovirales</taxon>
        <taxon>Parvoviridae</taxon>
        <taxon>Densovirinae</taxon>
        <taxon>Blattambidensovirus</taxon>
        <taxon>Blattambidensovirus incertum1</taxon>
    </lineage>
</organism>
<evidence type="ECO:0000313" key="2">
    <source>
        <dbReference type="EMBL" id="AOW41923.1"/>
    </source>
</evidence>
<dbReference type="GO" id="GO:0005198">
    <property type="term" value="F:structural molecule activity"/>
    <property type="evidence" value="ECO:0007669"/>
    <property type="project" value="InterPro"/>
</dbReference>
<feature type="region of interest" description="Disordered" evidence="1">
    <location>
        <begin position="1"/>
        <end position="23"/>
    </location>
</feature>
<name>A0A1D8QLV2_9VIRU</name>
<proteinExistence type="predicted"/>
<dbReference type="InterPro" id="IPR016184">
    <property type="entry name" value="Capsid/spike_ssDNA_virus"/>
</dbReference>
<dbReference type="SUPFAM" id="SSF88645">
    <property type="entry name" value="ssDNA viruses"/>
    <property type="match status" value="1"/>
</dbReference>
<dbReference type="Proteomes" id="UP000202665">
    <property type="component" value="Segment"/>
</dbReference>
<dbReference type="InterPro" id="IPR003433">
    <property type="entry name" value="Capsid_VP4_densovirus"/>
</dbReference>
<keyword evidence="3" id="KW-1185">Reference proteome</keyword>
<feature type="compositionally biased region" description="Gly residues" evidence="1">
    <location>
        <begin position="147"/>
        <end position="159"/>
    </location>
</feature>
<dbReference type="Pfam" id="PF02336">
    <property type="entry name" value="Denso_VP4"/>
    <property type="match status" value="1"/>
</dbReference>
<feature type="region of interest" description="Disordered" evidence="1">
    <location>
        <begin position="61"/>
        <end position="85"/>
    </location>
</feature>
<feature type="region of interest" description="Disordered" evidence="1">
    <location>
        <begin position="97"/>
        <end position="159"/>
    </location>
</feature>
<evidence type="ECO:0000313" key="3">
    <source>
        <dbReference type="Proteomes" id="UP000202665"/>
    </source>
</evidence>
<sequence length="593" mass="65436">MPRVRPLGPSPQDRPNWDSMNEGQRRYAMEQWNLARVRRGEYFDPPGDDDLPLTQADAIDNFDLDLLGSPQEAEQPSQQSEDGVDDFLQQVRDRQDLRDAGPSNAPQPNMADIEMSQVSSSSGGSKRGSGGGGPPSKVSKSGTSLPGTGGNLDGMVRGGSGEGGATAILRPIGLHVEKFQQTYRKKWRFLTSANANVILAEAASGERPARWALTTGMASIPWEYLFFYMSPAEYNRMKNYPGTFAKSASVRIRTWNTRVAFQTGDTQTANATLNQNKFLQVAKGIRSIPFICSTNRKYTYSDTEPMQPTGFATLTSYQYRDGLKIAMYGYDNDSADFAKKPPADATGAEIYLQDYLTIYTNDARATTGTKILAGFPPYKNFIEEFDASACINTDVVAMDYDFSYAPLVPQFAPVPNNLITQNYNGSYPAGTKNEVTAAKTTDSSQATAPTQVRNAPRKYIQGPHADTTFFDEEQNYLRVPIEQGGIFEEVNVETVHDTQMPSINVGIRAVPKLTTIDETTQANSWLDAQGYFEVDCVLTTESVDPYTYIKGGCYSANTKSQLQYFASDGRPIAKVYDNPNVYGRMQMIKTVKP</sequence>
<dbReference type="EMBL" id="KU727766">
    <property type="protein sequence ID" value="AOW41923.1"/>
    <property type="molecule type" value="Genomic_DNA"/>
</dbReference>
<protein>
    <submittedName>
        <fullName evidence="2">ORF1</fullName>
    </submittedName>
</protein>
<feature type="compositionally biased region" description="Gly residues" evidence="1">
    <location>
        <begin position="125"/>
        <end position="134"/>
    </location>
</feature>
<evidence type="ECO:0000256" key="1">
    <source>
        <dbReference type="SAM" id="MobiDB-lite"/>
    </source>
</evidence>